<evidence type="ECO:0000313" key="2">
    <source>
        <dbReference type="Proteomes" id="UP000182444"/>
    </source>
</evidence>
<dbReference type="AlphaFoldDB" id="A0A1D8N850"/>
<dbReference type="VEuPathDB" id="FungiDB:YALI1_B21946g"/>
<evidence type="ECO:0000313" key="1">
    <source>
        <dbReference type="EMBL" id="AOW01812.1"/>
    </source>
</evidence>
<proteinExistence type="predicted"/>
<dbReference type="GeneID" id="90949590"/>
<name>A0A1D8N850_YARLL</name>
<dbReference type="Proteomes" id="UP000182444">
    <property type="component" value="Chromosome 1B"/>
</dbReference>
<organism evidence="1 2">
    <name type="scientific">Yarrowia lipolytica</name>
    <name type="common">Candida lipolytica</name>
    <dbReference type="NCBI Taxonomy" id="4952"/>
    <lineage>
        <taxon>Eukaryota</taxon>
        <taxon>Fungi</taxon>
        <taxon>Dikarya</taxon>
        <taxon>Ascomycota</taxon>
        <taxon>Saccharomycotina</taxon>
        <taxon>Dipodascomycetes</taxon>
        <taxon>Dipodascales</taxon>
        <taxon>Dipodascales incertae sedis</taxon>
        <taxon>Yarrowia</taxon>
    </lineage>
</organism>
<dbReference type="KEGG" id="yli:90949590"/>
<gene>
    <name evidence="1" type="ORF">YALI1_B21946g</name>
</gene>
<protein>
    <submittedName>
        <fullName evidence="1">Uncharacterized protein</fullName>
    </submittedName>
</protein>
<dbReference type="EMBL" id="CP017554">
    <property type="protein sequence ID" value="AOW01812.1"/>
    <property type="molecule type" value="Genomic_DNA"/>
</dbReference>
<sequence length="94" mass="11060">MSLETTMQSHTQFRCTELRLHNIGLEMSQLLNRAKTGNELLKVEYNNEERGGDEREANLPLWNVFYISTYMPPDREHSCTLVFKHNVIQQMSIM</sequence>
<reference evidence="1 2" key="1">
    <citation type="journal article" date="2016" name="PLoS ONE">
        <title>Sequence Assembly of Yarrowia lipolytica Strain W29/CLIB89 Shows Transposable Element Diversity.</title>
        <authorList>
            <person name="Magnan C."/>
            <person name="Yu J."/>
            <person name="Chang I."/>
            <person name="Jahn E."/>
            <person name="Kanomata Y."/>
            <person name="Wu J."/>
            <person name="Zeller M."/>
            <person name="Oakes M."/>
            <person name="Baldi P."/>
            <person name="Sandmeyer S."/>
        </authorList>
    </citation>
    <scope>NUCLEOTIDE SEQUENCE [LARGE SCALE GENOMIC DNA]</scope>
    <source>
        <strain evidence="2">CLIB89(W29)</strain>
    </source>
</reference>
<dbReference type="RefSeq" id="XP_065950272.2">
    <property type="nucleotide sequence ID" value="XM_066094200.2"/>
</dbReference>
<accession>A0A1D8N850</accession>